<feature type="domain" description="TfoX N-terminal" evidence="1">
    <location>
        <begin position="15"/>
        <end position="98"/>
    </location>
</feature>
<dbReference type="Gene3D" id="3.30.1460.30">
    <property type="entry name" value="YgaC/TfoX-N like chaperone"/>
    <property type="match status" value="1"/>
</dbReference>
<dbReference type="EMBL" id="JAQQLF010000010">
    <property type="protein sequence ID" value="MDC7717399.1"/>
    <property type="molecule type" value="Genomic_DNA"/>
</dbReference>
<evidence type="ECO:0000259" key="1">
    <source>
        <dbReference type="Pfam" id="PF04993"/>
    </source>
</evidence>
<proteinExistence type="predicted"/>
<dbReference type="Proteomes" id="UP001219956">
    <property type="component" value="Unassembled WGS sequence"/>
</dbReference>
<name>A0ABT5IXV7_9NEIS</name>
<gene>
    <name evidence="2" type="ORF">PQU95_09265</name>
</gene>
<evidence type="ECO:0000313" key="3">
    <source>
        <dbReference type="Proteomes" id="UP001219956"/>
    </source>
</evidence>
<organism evidence="2 3">
    <name type="scientific">Vogesella aquatica</name>
    <dbReference type="NCBI Taxonomy" id="2984206"/>
    <lineage>
        <taxon>Bacteria</taxon>
        <taxon>Pseudomonadati</taxon>
        <taxon>Pseudomonadota</taxon>
        <taxon>Betaproteobacteria</taxon>
        <taxon>Neisseriales</taxon>
        <taxon>Chromobacteriaceae</taxon>
        <taxon>Vogesella</taxon>
    </lineage>
</organism>
<sequence length="106" mass="11747">MSSTAIEYEKLKATLKTSQEVTAGQMFGKSCLKVNGKAFVSLHNDRLVFKLTGEHHKKALSLDNAALWDPSGTGRPMKEWVALPVEEAQHFTELAAEALAYVKRSR</sequence>
<protein>
    <submittedName>
        <fullName evidence="2">TfoX/Sxy family protein</fullName>
    </submittedName>
</protein>
<comment type="caution">
    <text evidence="2">The sequence shown here is derived from an EMBL/GenBank/DDBJ whole genome shotgun (WGS) entry which is preliminary data.</text>
</comment>
<dbReference type="Pfam" id="PF04993">
    <property type="entry name" value="TfoX_N"/>
    <property type="match status" value="1"/>
</dbReference>
<dbReference type="SUPFAM" id="SSF159894">
    <property type="entry name" value="YgaC/TfoX-N like"/>
    <property type="match status" value="1"/>
</dbReference>
<reference evidence="2 3" key="1">
    <citation type="submission" date="2023-01" db="EMBL/GenBank/DDBJ databases">
        <title>Novel species of the genus Vogesella isolated from rivers.</title>
        <authorList>
            <person name="Lu H."/>
        </authorList>
    </citation>
    <scope>NUCLEOTIDE SEQUENCE [LARGE SCALE GENOMIC DNA]</scope>
    <source>
        <strain evidence="2 3">DC21W</strain>
    </source>
</reference>
<accession>A0ABT5IXV7</accession>
<keyword evidence="3" id="KW-1185">Reference proteome</keyword>
<dbReference type="InterPro" id="IPR007076">
    <property type="entry name" value="TfoX_N"/>
</dbReference>
<evidence type="ECO:0000313" key="2">
    <source>
        <dbReference type="EMBL" id="MDC7717399.1"/>
    </source>
</evidence>
<dbReference type="RefSeq" id="WP_272751723.1">
    <property type="nucleotide sequence ID" value="NZ_JAQQLF010000010.1"/>
</dbReference>